<evidence type="ECO:0000256" key="1">
    <source>
        <dbReference type="ARBA" id="ARBA00022574"/>
    </source>
</evidence>
<dbReference type="PANTHER" id="PTHR19857">
    <property type="entry name" value="MITOCHONDRIAL DIVISION PROTEIN 1-RELATED"/>
    <property type="match status" value="1"/>
</dbReference>
<name>A0ABS2AIW7_9ACTN</name>
<organism evidence="3 4">
    <name type="scientific">Paractinoplanes ovalisporus</name>
    <dbReference type="NCBI Taxonomy" id="2810368"/>
    <lineage>
        <taxon>Bacteria</taxon>
        <taxon>Bacillati</taxon>
        <taxon>Actinomycetota</taxon>
        <taxon>Actinomycetes</taxon>
        <taxon>Micromonosporales</taxon>
        <taxon>Micromonosporaceae</taxon>
        <taxon>Paractinoplanes</taxon>
    </lineage>
</organism>
<keyword evidence="2" id="KW-0677">Repeat</keyword>
<dbReference type="InterPro" id="IPR051179">
    <property type="entry name" value="WD_repeat_multifunction"/>
</dbReference>
<dbReference type="SMART" id="SM00320">
    <property type="entry name" value="WD40"/>
    <property type="match status" value="3"/>
</dbReference>
<dbReference type="InterPro" id="IPR015943">
    <property type="entry name" value="WD40/YVTN_repeat-like_dom_sf"/>
</dbReference>
<accession>A0ABS2AIW7</accession>
<evidence type="ECO:0008006" key="5">
    <source>
        <dbReference type="Google" id="ProtNLM"/>
    </source>
</evidence>
<sequence>MALSVPGTIAFRSDARRLALGALNGDLTLWDTTSPARPRRFGRLRQGRNIVTATWNPAASDLLATASTDGLVVIWRLPADQPAERLAQWAGPARRPAHAGWAANGRHVFSVTADGYATAWEVQRGRLIGQAAVTGGHPVAGAHCRGREIVVVTRNGWARVWDPGRPPEPWIRLTDAPVSTCTWSDRFLLVAGEKGHVAFFDAGFRELRTLRVGRSGPRAIACTDDYLAALFPGGVTIAVDMRGELMWKTDFGLRNGGSIAVAEDLIAAGDSTRPLIGLIATGACVEAA</sequence>
<dbReference type="PANTHER" id="PTHR19857:SF8">
    <property type="entry name" value="ANGIO-ASSOCIATED MIGRATORY CELL PROTEIN"/>
    <property type="match status" value="1"/>
</dbReference>
<proteinExistence type="predicted"/>
<dbReference type="EMBL" id="JAENHP010000011">
    <property type="protein sequence ID" value="MBM2619728.1"/>
    <property type="molecule type" value="Genomic_DNA"/>
</dbReference>
<keyword evidence="4" id="KW-1185">Reference proteome</keyword>
<dbReference type="InterPro" id="IPR036322">
    <property type="entry name" value="WD40_repeat_dom_sf"/>
</dbReference>
<gene>
    <name evidence="3" type="ORF">JIG36_29890</name>
</gene>
<comment type="caution">
    <text evidence="3">The sequence shown here is derived from an EMBL/GenBank/DDBJ whole genome shotgun (WGS) entry which is preliminary data.</text>
</comment>
<dbReference type="InterPro" id="IPR001680">
    <property type="entry name" value="WD40_rpt"/>
</dbReference>
<keyword evidence="1" id="KW-0853">WD repeat</keyword>
<dbReference type="RefSeq" id="WP_203379708.1">
    <property type="nucleotide sequence ID" value="NZ_JAENHP010000011.1"/>
</dbReference>
<dbReference type="SUPFAM" id="SSF50978">
    <property type="entry name" value="WD40 repeat-like"/>
    <property type="match status" value="1"/>
</dbReference>
<dbReference type="Gene3D" id="2.130.10.10">
    <property type="entry name" value="YVTN repeat-like/Quinoprotein amine dehydrogenase"/>
    <property type="match status" value="1"/>
</dbReference>
<reference evidence="3 4" key="1">
    <citation type="submission" date="2021-01" db="EMBL/GenBank/DDBJ databases">
        <title>Actinoplanes sp. nov. LDG1-06 isolated from lichen.</title>
        <authorList>
            <person name="Saeng-In P."/>
            <person name="Phongsopitanun W."/>
            <person name="Kanchanasin P."/>
            <person name="Yuki M."/>
            <person name="Kudo T."/>
            <person name="Ohkuma M."/>
            <person name="Tanasupawat S."/>
        </authorList>
    </citation>
    <scope>NUCLEOTIDE SEQUENCE [LARGE SCALE GENOMIC DNA]</scope>
    <source>
        <strain evidence="3 4">LDG1-06</strain>
    </source>
</reference>
<dbReference type="Proteomes" id="UP000632138">
    <property type="component" value="Unassembled WGS sequence"/>
</dbReference>
<evidence type="ECO:0000256" key="2">
    <source>
        <dbReference type="ARBA" id="ARBA00022737"/>
    </source>
</evidence>
<protein>
    <recommendedName>
        <fullName evidence="5">WD40 repeat domain-containing protein</fullName>
    </recommendedName>
</protein>
<evidence type="ECO:0000313" key="4">
    <source>
        <dbReference type="Proteomes" id="UP000632138"/>
    </source>
</evidence>
<evidence type="ECO:0000313" key="3">
    <source>
        <dbReference type="EMBL" id="MBM2619728.1"/>
    </source>
</evidence>